<keyword evidence="2" id="KW-1185">Reference proteome</keyword>
<dbReference type="InterPro" id="IPR021456">
    <property type="entry name" value="DUF3107"/>
</dbReference>
<dbReference type="OrthoDB" id="3268468at2"/>
<reference evidence="1 2" key="1">
    <citation type="submission" date="2016-10" db="EMBL/GenBank/DDBJ databases">
        <authorList>
            <person name="de Groot N.N."/>
        </authorList>
    </citation>
    <scope>NUCLEOTIDE SEQUENCE [LARGE SCALE GENOMIC DNA]</scope>
    <source>
        <strain evidence="1 2">DSM 21741</strain>
    </source>
</reference>
<dbReference type="EMBL" id="LT629749">
    <property type="protein sequence ID" value="SDS87301.1"/>
    <property type="molecule type" value="Genomic_DNA"/>
</dbReference>
<evidence type="ECO:0000313" key="1">
    <source>
        <dbReference type="EMBL" id="SDS87301.1"/>
    </source>
</evidence>
<evidence type="ECO:0008006" key="3">
    <source>
        <dbReference type="Google" id="ProtNLM"/>
    </source>
</evidence>
<accession>A0A1H1VS52</accession>
<organism evidence="1 2">
    <name type="scientific">Friedmanniella luteola</name>
    <dbReference type="NCBI Taxonomy" id="546871"/>
    <lineage>
        <taxon>Bacteria</taxon>
        <taxon>Bacillati</taxon>
        <taxon>Actinomycetota</taxon>
        <taxon>Actinomycetes</taxon>
        <taxon>Propionibacteriales</taxon>
        <taxon>Nocardioidaceae</taxon>
        <taxon>Friedmanniella</taxon>
    </lineage>
</organism>
<dbReference type="Pfam" id="PF11305">
    <property type="entry name" value="DUF3107"/>
    <property type="match status" value="1"/>
</dbReference>
<dbReference type="Proteomes" id="UP000199092">
    <property type="component" value="Chromosome I"/>
</dbReference>
<dbReference type="RefSeq" id="WP_091413236.1">
    <property type="nucleotide sequence ID" value="NZ_LT629749.1"/>
</dbReference>
<gene>
    <name evidence="1" type="ORF">SAMN04488543_2552</name>
</gene>
<evidence type="ECO:0000313" key="2">
    <source>
        <dbReference type="Proteomes" id="UP000199092"/>
    </source>
</evidence>
<name>A0A1H1VS52_9ACTN</name>
<proteinExistence type="predicted"/>
<dbReference type="STRING" id="546871.SAMN04488543_2552"/>
<sequence length="74" mass="8198">MEIKVGIQHVNREVVVETTETAVDVERAFSEAVENQGVFTLADERGRRVLIPSSKIAYVDLGEEHARKVGFGTL</sequence>
<dbReference type="AlphaFoldDB" id="A0A1H1VS52"/>
<protein>
    <recommendedName>
        <fullName evidence="3">ATP-binding protein</fullName>
    </recommendedName>
</protein>